<dbReference type="Pfam" id="PF23559">
    <property type="entry name" value="WHD_DRP"/>
    <property type="match status" value="1"/>
</dbReference>
<organism evidence="13">
    <name type="scientific">Nicotiana tabacum</name>
    <name type="common">Common tobacco</name>
    <dbReference type="NCBI Taxonomy" id="4097"/>
    <lineage>
        <taxon>Eukaryota</taxon>
        <taxon>Viridiplantae</taxon>
        <taxon>Streptophyta</taxon>
        <taxon>Embryophyta</taxon>
        <taxon>Tracheophyta</taxon>
        <taxon>Spermatophyta</taxon>
        <taxon>Magnoliopsida</taxon>
        <taxon>eudicotyledons</taxon>
        <taxon>Gunneridae</taxon>
        <taxon>Pentapetalae</taxon>
        <taxon>asterids</taxon>
        <taxon>lamiids</taxon>
        <taxon>Solanales</taxon>
        <taxon>Solanaceae</taxon>
        <taxon>Nicotianoideae</taxon>
        <taxon>Nicotianeae</taxon>
        <taxon>Nicotiana</taxon>
    </lineage>
</organism>
<dbReference type="GO" id="GO:0051607">
    <property type="term" value="P:defense response to virus"/>
    <property type="evidence" value="ECO:0007669"/>
    <property type="project" value="UniProtKB-ARBA"/>
</dbReference>
<dbReference type="Gene3D" id="3.40.50.300">
    <property type="entry name" value="P-loop containing nucleotide triphosphate hydrolases"/>
    <property type="match status" value="1"/>
</dbReference>
<keyword evidence="5" id="KW-0611">Plant defense</keyword>
<gene>
    <name evidence="12 13 14" type="primary">LOC107766160</name>
</gene>
<name>A0A1S3XKN7_TOBAC</name>
<feature type="compositionally biased region" description="Low complexity" evidence="7">
    <location>
        <begin position="989"/>
        <end position="1002"/>
    </location>
</feature>
<protein>
    <submittedName>
        <fullName evidence="12 13">Disease resistance protein RPS2-like</fullName>
    </submittedName>
</protein>
<evidence type="ECO:0000256" key="3">
    <source>
        <dbReference type="ARBA" id="ARBA00022737"/>
    </source>
</evidence>
<dbReference type="GO" id="GO:0005524">
    <property type="term" value="F:ATP binding"/>
    <property type="evidence" value="ECO:0007669"/>
    <property type="project" value="UniProtKB-KW"/>
</dbReference>
<dbReference type="SUPFAM" id="SSF52540">
    <property type="entry name" value="P-loop containing nucleoside triphosphate hydrolases"/>
    <property type="match status" value="1"/>
</dbReference>
<dbReference type="Pfam" id="PF00931">
    <property type="entry name" value="NB-ARC"/>
    <property type="match status" value="1"/>
</dbReference>
<reference evidence="12 13" key="2">
    <citation type="submission" date="2025-04" db="UniProtKB">
        <authorList>
            <consortium name="RefSeq"/>
        </authorList>
    </citation>
    <scope>IDENTIFICATION</scope>
</reference>
<dbReference type="Pfam" id="PF13855">
    <property type="entry name" value="LRR_8"/>
    <property type="match status" value="1"/>
</dbReference>
<keyword evidence="6" id="KW-0067">ATP-binding</keyword>
<dbReference type="GeneID" id="107766160"/>
<feature type="region of interest" description="Disordered" evidence="7">
    <location>
        <begin position="981"/>
        <end position="1002"/>
    </location>
</feature>
<dbReference type="RefSeq" id="XP_016440392.1">
    <property type="nucleotide sequence ID" value="XM_016584906.1"/>
</dbReference>
<evidence type="ECO:0000256" key="6">
    <source>
        <dbReference type="ARBA" id="ARBA00022840"/>
    </source>
</evidence>
<dbReference type="Pfam" id="PF23247">
    <property type="entry name" value="LRR_RPS2"/>
    <property type="match status" value="1"/>
</dbReference>
<dbReference type="Gene3D" id="3.80.10.10">
    <property type="entry name" value="Ribonuclease Inhibitor"/>
    <property type="match status" value="1"/>
</dbReference>
<evidence type="ECO:0000259" key="10">
    <source>
        <dbReference type="Pfam" id="PF23559"/>
    </source>
</evidence>
<dbReference type="InterPro" id="IPR032675">
    <property type="entry name" value="LRR_dom_sf"/>
</dbReference>
<dbReference type="RefSeq" id="XP_016440404.1">
    <property type="nucleotide sequence ID" value="XM_016584918.1"/>
</dbReference>
<keyword evidence="2" id="KW-0433">Leucine-rich repeat</keyword>
<dbReference type="InterPro" id="IPR027417">
    <property type="entry name" value="P-loop_NTPase"/>
</dbReference>
<dbReference type="OrthoDB" id="736010at2759"/>
<dbReference type="InterPro" id="IPR002182">
    <property type="entry name" value="NB-ARC"/>
</dbReference>
<evidence type="ECO:0000313" key="12">
    <source>
        <dbReference type="RefSeq" id="XP_016440392.1"/>
    </source>
</evidence>
<accession>A0A1S3XKN7</accession>
<reference key="1">
    <citation type="journal article" date="2014" name="Nat. Commun.">
        <title>The tobacco genome sequence and its comparison with those of tomato and potato.</title>
        <authorList>
            <person name="Sierro N."/>
            <person name="Battey J.N."/>
            <person name="Ouadi S."/>
            <person name="Bakaher N."/>
            <person name="Bovet L."/>
            <person name="Willig A."/>
            <person name="Goepfert S."/>
            <person name="Peitsch M.C."/>
            <person name="Ivanov N.V."/>
        </authorList>
    </citation>
    <scope>NUCLEOTIDE SEQUENCE [LARGE SCALE GENOMIC DNA]</scope>
    <source>
        <strain>cv. TN90</strain>
    </source>
</reference>
<keyword evidence="3" id="KW-0677">Repeat</keyword>
<evidence type="ECO:0000256" key="1">
    <source>
        <dbReference type="ARBA" id="ARBA00008894"/>
    </source>
</evidence>
<dbReference type="PANTHER" id="PTHR33463">
    <property type="entry name" value="NB-ARC DOMAIN-CONTAINING PROTEIN-RELATED"/>
    <property type="match status" value="1"/>
</dbReference>
<proteinExistence type="inferred from homology"/>
<evidence type="ECO:0000313" key="13">
    <source>
        <dbReference type="RefSeq" id="XP_016440399.1"/>
    </source>
</evidence>
<dbReference type="AlphaFoldDB" id="A0A1S3XKN7"/>
<evidence type="ECO:0000256" key="5">
    <source>
        <dbReference type="ARBA" id="ARBA00022821"/>
    </source>
</evidence>
<dbReference type="GO" id="GO:0043531">
    <property type="term" value="F:ADP binding"/>
    <property type="evidence" value="ECO:0007669"/>
    <property type="project" value="InterPro"/>
</dbReference>
<keyword evidence="11" id="KW-1185">Reference proteome</keyword>
<dbReference type="InterPro" id="IPR057135">
    <property type="entry name" value="At4g27190-like_LRR"/>
</dbReference>
<dbReference type="InterPro" id="IPR001611">
    <property type="entry name" value="Leu-rich_rpt"/>
</dbReference>
<dbReference type="Gene3D" id="1.10.8.430">
    <property type="entry name" value="Helical domain of apoptotic protease-activating factors"/>
    <property type="match status" value="1"/>
</dbReference>
<feature type="domain" description="Disease resistance protein At4g27190-like leucine-rich repeats" evidence="9">
    <location>
        <begin position="810"/>
        <end position="938"/>
    </location>
</feature>
<evidence type="ECO:0000259" key="9">
    <source>
        <dbReference type="Pfam" id="PF23247"/>
    </source>
</evidence>
<keyword evidence="4" id="KW-0547">Nucleotide-binding</keyword>
<evidence type="ECO:0000259" key="8">
    <source>
        <dbReference type="Pfam" id="PF00931"/>
    </source>
</evidence>
<evidence type="ECO:0000313" key="11">
    <source>
        <dbReference type="Proteomes" id="UP000790787"/>
    </source>
</evidence>
<comment type="similarity">
    <text evidence="1">Belongs to the disease resistance NB-LRR family.</text>
</comment>
<evidence type="ECO:0000256" key="7">
    <source>
        <dbReference type="SAM" id="MobiDB-lite"/>
    </source>
</evidence>
<dbReference type="STRING" id="4097.A0A1S3XKN7"/>
<dbReference type="InterPro" id="IPR036388">
    <property type="entry name" value="WH-like_DNA-bd_sf"/>
</dbReference>
<dbReference type="InterPro" id="IPR058922">
    <property type="entry name" value="WHD_DRP"/>
</dbReference>
<dbReference type="SUPFAM" id="SSF52058">
    <property type="entry name" value="L domain-like"/>
    <property type="match status" value="1"/>
</dbReference>
<dbReference type="FunFam" id="1.10.8.430:FF:000003">
    <property type="entry name" value="Probable disease resistance protein At5g66910"/>
    <property type="match status" value="1"/>
</dbReference>
<dbReference type="InterPro" id="IPR050905">
    <property type="entry name" value="Plant_NBS-LRR"/>
</dbReference>
<dbReference type="FunFam" id="1.10.10.10:FF:000322">
    <property type="entry name" value="Probable disease resistance protein At1g63360"/>
    <property type="match status" value="1"/>
</dbReference>
<dbReference type="PaxDb" id="4097-A0A1S3XKN7"/>
<dbReference type="InterPro" id="IPR042197">
    <property type="entry name" value="Apaf_helical"/>
</dbReference>
<dbReference type="RefSeq" id="XP_016440399.1">
    <property type="nucleotide sequence ID" value="XM_016584913.1"/>
</dbReference>
<dbReference type="OMA" id="RIEANIW"/>
<dbReference type="FunFam" id="3.40.50.300:FF:001091">
    <property type="entry name" value="Probable disease resistance protein At1g61300"/>
    <property type="match status" value="1"/>
</dbReference>
<dbReference type="KEGG" id="nta:107766160"/>
<sequence length="1002" mass="113540">MEIVGAVLSMMQCFCGETCLHQSVSEKCTYLRKPHALANNLDKKMELLKAREEDVKRKLQVEKVWRGMEPKAEVNMWLTNVGKIKSAVTRLQEEITKNKRCLNGCCPNYMSRLKVGKHFDKKIKEVDRLLAQSIYPDASLVDMMPQRGKILPETSLVGETAQRSLELVWKYLNDGHTGIIGIYGMGGVGKTSILVAINNRLLRESAVFDNVIWVTASKDSNVQKLQKDIARAVGLSFDDEDDEMERAAQLLEALMRRRRFLLIIDDLWEAFSLEVVGIPSPGYGHDCKLIITTRSMMVCRGMETMRDVEVSVLSKEEAWDLFKQKVGDEVLASPRLQAVSKDVAMECGGLPLALVTVGRALRRENDTRQWENALSQLKNAMGRIEGMENRVFTRLRFSYERLKDNVTRSCFLYCALYPEDHHIETEELIKYWIWEGMLDNLGYGESKMLQGKMILDELKNACLLEIGCQEGSLNEYVKMHDLIRDMAIAVTRVNPLFMIRAGSGIRVPPVENEWLVGLERISLMRNDLGSLSFEPRCPQLTTLLLQYNSLSKGILPSFFNHLGSLKVLDLSYTGITRLPDSLSNLENLHALLLRSCWNLRSVPTMERLKELRILDLSSTSIECTPQGMEMLLNLKHLDLSYTTVDGFNIRLLGTYRFLEDLLTIGLWQPLMFGLDFVNVVASCTSLANLEANFSTLHDFNRYVLSGHWSTLESFKFCIGYPQSSKLPGKNSVGFFGIHIVEREAPSWLPTILELAVHECSGITHLPMFIMNASSHLKHCKIKYCDEMEWIITSEWGTFPDLELLEIEGLSRLQNICKGIPPAGTLSTLKVLNVIACDNLTSLLPLELVRQLNNLEEIELRSCPMLEEIVTEAESEEVIQENDSELVLPSLQKLRLVSIPRLRSICRGPMICDSLTTIEVIDCPELEIIPFFLEIRQQLVDSLKQIKGSRRWWWTLEQNHPIAMSLLAPLFKPESAPNEGIRVDSNTINSYGGSSGSSSFGPR</sequence>
<feature type="domain" description="Disease resistance protein winged helix" evidence="10">
    <location>
        <begin position="416"/>
        <end position="487"/>
    </location>
</feature>
<feature type="domain" description="NB-ARC" evidence="8">
    <location>
        <begin position="163"/>
        <end position="329"/>
    </location>
</feature>
<dbReference type="PANTHER" id="PTHR33463:SF209">
    <property type="entry name" value="DISEASE RESISTANCE PROTEIN RPS2-LIKE"/>
    <property type="match status" value="1"/>
</dbReference>
<evidence type="ECO:0000256" key="2">
    <source>
        <dbReference type="ARBA" id="ARBA00022614"/>
    </source>
</evidence>
<evidence type="ECO:0000256" key="4">
    <source>
        <dbReference type="ARBA" id="ARBA00022741"/>
    </source>
</evidence>
<dbReference type="Proteomes" id="UP000790787">
    <property type="component" value="Chromosome 21"/>
</dbReference>
<dbReference type="Gene3D" id="1.10.10.10">
    <property type="entry name" value="Winged helix-like DNA-binding domain superfamily/Winged helix DNA-binding domain"/>
    <property type="match status" value="1"/>
</dbReference>
<evidence type="ECO:0000313" key="14">
    <source>
        <dbReference type="RefSeq" id="XP_016440404.1"/>
    </source>
</evidence>
<dbReference type="PRINTS" id="PR00364">
    <property type="entry name" value="DISEASERSIST"/>
</dbReference>